<feature type="compositionally biased region" description="Polar residues" evidence="13">
    <location>
        <begin position="1186"/>
        <end position="1218"/>
    </location>
</feature>
<feature type="compositionally biased region" description="Basic and acidic residues" evidence="13">
    <location>
        <begin position="1457"/>
        <end position="1466"/>
    </location>
</feature>
<dbReference type="PANTHER" id="PTHR24099">
    <property type="entry name" value="E3 UBIQUITIN-PROTEIN LIGASE TRIM36-RELATED"/>
    <property type="match status" value="1"/>
</dbReference>
<dbReference type="SMART" id="SM00449">
    <property type="entry name" value="SPRY"/>
    <property type="match status" value="1"/>
</dbReference>
<evidence type="ECO:0000256" key="11">
    <source>
        <dbReference type="ARBA" id="ARBA00072756"/>
    </source>
</evidence>
<dbReference type="Proteomes" id="UP000081671">
    <property type="component" value="Unplaced"/>
</dbReference>
<feature type="region of interest" description="Disordered" evidence="13">
    <location>
        <begin position="1112"/>
        <end position="1329"/>
    </location>
</feature>
<feature type="compositionally biased region" description="Basic and acidic residues" evidence="13">
    <location>
        <begin position="2184"/>
        <end position="2204"/>
    </location>
</feature>
<keyword evidence="8" id="KW-0175">Coiled coil</keyword>
<dbReference type="InterPro" id="IPR013783">
    <property type="entry name" value="Ig-like_fold"/>
</dbReference>
<dbReference type="InterPro" id="IPR036116">
    <property type="entry name" value="FN3_sf"/>
</dbReference>
<proteinExistence type="predicted"/>
<keyword evidence="16" id="KW-1185">Reference proteome</keyword>
<keyword evidence="4" id="KW-0963">Cytoplasm</keyword>
<dbReference type="GO" id="GO:0005634">
    <property type="term" value="C:nucleus"/>
    <property type="evidence" value="ECO:0007669"/>
    <property type="project" value="UniProtKB-SubCell"/>
</dbReference>
<feature type="compositionally biased region" description="Polar residues" evidence="13">
    <location>
        <begin position="1258"/>
        <end position="1268"/>
    </location>
</feature>
<evidence type="ECO:0000256" key="3">
    <source>
        <dbReference type="ARBA" id="ARBA00004556"/>
    </source>
</evidence>
<evidence type="ECO:0000256" key="7">
    <source>
        <dbReference type="ARBA" id="ARBA00022951"/>
    </source>
</evidence>
<dbReference type="PROSITE" id="PS50188">
    <property type="entry name" value="B302_SPRY"/>
    <property type="match status" value="1"/>
</dbReference>
<dbReference type="InterPro" id="IPR050617">
    <property type="entry name" value="E3_ligase_FN3/SPRY"/>
</dbReference>
<evidence type="ECO:0000256" key="1">
    <source>
        <dbReference type="ARBA" id="ARBA00004123"/>
    </source>
</evidence>
<dbReference type="KEGG" id="dord:105985320"/>
<evidence type="ECO:0000256" key="4">
    <source>
        <dbReference type="ARBA" id="ARBA00022490"/>
    </source>
</evidence>
<feature type="region of interest" description="Disordered" evidence="13">
    <location>
        <begin position="2838"/>
        <end position="2876"/>
    </location>
</feature>
<dbReference type="GeneID" id="105985320"/>
<dbReference type="STRING" id="10020.ENSDORP00000020412"/>
<dbReference type="PANTHER" id="PTHR24099:SF7">
    <property type="entry name" value="CARDIOMYOPATHY-ASSOCIATED PROTEIN 5"/>
    <property type="match status" value="1"/>
</dbReference>
<organism evidence="16 17">
    <name type="scientific">Dipodomys ordii</name>
    <name type="common">Ord's kangaroo rat</name>
    <dbReference type="NCBI Taxonomy" id="10020"/>
    <lineage>
        <taxon>Eukaryota</taxon>
        <taxon>Metazoa</taxon>
        <taxon>Chordata</taxon>
        <taxon>Craniata</taxon>
        <taxon>Vertebrata</taxon>
        <taxon>Euteleostomi</taxon>
        <taxon>Mammalia</taxon>
        <taxon>Eutheria</taxon>
        <taxon>Euarchontoglires</taxon>
        <taxon>Glires</taxon>
        <taxon>Rodentia</taxon>
        <taxon>Castorimorpha</taxon>
        <taxon>Heteromyidae</taxon>
        <taxon>Dipodomyinae</taxon>
        <taxon>Dipodomys</taxon>
    </lineage>
</organism>
<feature type="region of interest" description="Disordered" evidence="13">
    <location>
        <begin position="2803"/>
        <end position="2824"/>
    </location>
</feature>
<feature type="region of interest" description="Disordered" evidence="13">
    <location>
        <begin position="671"/>
        <end position="971"/>
    </location>
</feature>
<dbReference type="SUPFAM" id="SSF57845">
    <property type="entry name" value="B-box zinc-binding domain"/>
    <property type="match status" value="1"/>
</dbReference>
<feature type="region of interest" description="Disordered" evidence="13">
    <location>
        <begin position="1364"/>
        <end position="1526"/>
    </location>
</feature>
<dbReference type="Pfam" id="PF00622">
    <property type="entry name" value="SPRY"/>
    <property type="match status" value="1"/>
</dbReference>
<feature type="domain" description="Fibronectin type-III" evidence="15">
    <location>
        <begin position="3427"/>
        <end position="3528"/>
    </location>
</feature>
<feature type="region of interest" description="Disordered" evidence="13">
    <location>
        <begin position="3071"/>
        <end position="3090"/>
    </location>
</feature>
<evidence type="ECO:0000313" key="17">
    <source>
        <dbReference type="RefSeq" id="XP_012871270.1"/>
    </source>
</evidence>
<feature type="region of interest" description="Disordered" evidence="13">
    <location>
        <begin position="2018"/>
        <end position="2062"/>
    </location>
</feature>
<feature type="compositionally biased region" description="Polar residues" evidence="13">
    <location>
        <begin position="851"/>
        <end position="860"/>
    </location>
</feature>
<reference evidence="17" key="1">
    <citation type="submission" date="2025-08" db="UniProtKB">
        <authorList>
            <consortium name="RefSeq"/>
        </authorList>
    </citation>
    <scope>IDENTIFICATION</scope>
    <source>
        <tissue evidence="17">Kidney</tissue>
    </source>
</reference>
<evidence type="ECO:0000256" key="12">
    <source>
        <dbReference type="ARBA" id="ARBA00079016"/>
    </source>
</evidence>
<feature type="compositionally biased region" description="Basic and acidic residues" evidence="13">
    <location>
        <begin position="1381"/>
        <end position="1393"/>
    </location>
</feature>
<comment type="subcellular location">
    <subcellularLocation>
        <location evidence="10">Cytoplasm</location>
        <location evidence="10">Myofibril</location>
        <location evidence="10">Sarcomere</location>
        <location evidence="10">M line</location>
    </subcellularLocation>
    <subcellularLocation>
        <location evidence="3">Cytoplasm</location>
        <location evidence="3">Perinuclear region</location>
    </subcellularLocation>
    <subcellularLocation>
        <location evidence="1">Nucleus</location>
    </subcellularLocation>
    <subcellularLocation>
        <location evidence="2">Sarcoplasmic reticulum</location>
    </subcellularLocation>
</comment>
<feature type="compositionally biased region" description="Basic and acidic residues" evidence="13">
    <location>
        <begin position="1984"/>
        <end position="2001"/>
    </location>
</feature>
<dbReference type="Gene3D" id="2.60.40.10">
    <property type="entry name" value="Immunoglobulins"/>
    <property type="match status" value="2"/>
</dbReference>
<feature type="compositionally biased region" description="Basic and acidic residues" evidence="13">
    <location>
        <begin position="600"/>
        <end position="609"/>
    </location>
</feature>
<evidence type="ECO:0000259" key="14">
    <source>
        <dbReference type="PROSITE" id="PS50188"/>
    </source>
</evidence>
<feature type="compositionally biased region" description="Acidic residues" evidence="13">
    <location>
        <begin position="620"/>
        <end position="630"/>
    </location>
</feature>
<feature type="compositionally biased region" description="Basic and acidic residues" evidence="13">
    <location>
        <begin position="49"/>
        <end position="63"/>
    </location>
</feature>
<feature type="compositionally biased region" description="Polar residues" evidence="13">
    <location>
        <begin position="2090"/>
        <end position="2105"/>
    </location>
</feature>
<evidence type="ECO:0000313" key="16">
    <source>
        <dbReference type="Proteomes" id="UP000081671"/>
    </source>
</evidence>
<keyword evidence="5" id="KW-0597">Phosphoprotein</keyword>
<feature type="region of interest" description="Disordered" evidence="13">
    <location>
        <begin position="2339"/>
        <end position="2414"/>
    </location>
</feature>
<feature type="compositionally biased region" description="Basic and acidic residues" evidence="13">
    <location>
        <begin position="2255"/>
        <end position="2271"/>
    </location>
</feature>
<evidence type="ECO:0000256" key="9">
    <source>
        <dbReference type="ARBA" id="ARBA00023242"/>
    </source>
</evidence>
<dbReference type="Gene3D" id="2.60.120.920">
    <property type="match status" value="1"/>
</dbReference>
<feature type="region of interest" description="Disordered" evidence="13">
    <location>
        <begin position="1088"/>
        <end position="1107"/>
    </location>
</feature>
<evidence type="ECO:0000256" key="2">
    <source>
        <dbReference type="ARBA" id="ARBA00004369"/>
    </source>
</evidence>
<name>A0A1S3F4V6_DIPOR</name>
<dbReference type="InterPro" id="IPR001870">
    <property type="entry name" value="B30.2/SPRY"/>
</dbReference>
<feature type="domain" description="B30.2/SPRY" evidence="14">
    <location>
        <begin position="3603"/>
        <end position="3786"/>
    </location>
</feature>
<dbReference type="CDD" id="cd00063">
    <property type="entry name" value="FN3"/>
    <property type="match status" value="2"/>
</dbReference>
<feature type="region of interest" description="Disordered" evidence="13">
    <location>
        <begin position="2161"/>
        <end position="2229"/>
    </location>
</feature>
<feature type="region of interest" description="Disordered" evidence="13">
    <location>
        <begin position="1910"/>
        <end position="1929"/>
    </location>
</feature>
<feature type="region of interest" description="Disordered" evidence="13">
    <location>
        <begin position="3190"/>
        <end position="3211"/>
    </location>
</feature>
<dbReference type="Gene3D" id="3.30.160.60">
    <property type="entry name" value="Classic Zinc Finger"/>
    <property type="match status" value="1"/>
</dbReference>
<feature type="compositionally biased region" description="Low complexity" evidence="13">
    <location>
        <begin position="876"/>
        <end position="890"/>
    </location>
</feature>
<dbReference type="InterPro" id="IPR003877">
    <property type="entry name" value="SPRY_dom"/>
</dbReference>
<feature type="region of interest" description="Disordered" evidence="13">
    <location>
        <begin position="290"/>
        <end position="310"/>
    </location>
</feature>
<feature type="compositionally biased region" description="Basic and acidic residues" evidence="13">
    <location>
        <begin position="1636"/>
        <end position="1656"/>
    </location>
</feature>
<feature type="compositionally biased region" description="Basic and acidic residues" evidence="13">
    <location>
        <begin position="1740"/>
        <end position="1765"/>
    </location>
</feature>
<feature type="compositionally biased region" description="Polar residues" evidence="13">
    <location>
        <begin position="730"/>
        <end position="758"/>
    </location>
</feature>
<dbReference type="FunCoup" id="A0A1S3F4V6">
    <property type="interactions" value="624"/>
</dbReference>
<evidence type="ECO:0000256" key="6">
    <source>
        <dbReference type="ARBA" id="ARBA00022737"/>
    </source>
</evidence>
<dbReference type="InterPro" id="IPR003961">
    <property type="entry name" value="FN3_dom"/>
</dbReference>
<feature type="compositionally biased region" description="Polar residues" evidence="13">
    <location>
        <begin position="635"/>
        <end position="650"/>
    </location>
</feature>
<feature type="compositionally biased region" description="Basic residues" evidence="13">
    <location>
        <begin position="131"/>
        <end position="154"/>
    </location>
</feature>
<feature type="compositionally biased region" description="Basic and acidic residues" evidence="13">
    <location>
        <begin position="391"/>
        <end position="400"/>
    </location>
</feature>
<dbReference type="RefSeq" id="XP_012871270.1">
    <property type="nucleotide sequence ID" value="XM_013015816.1"/>
</dbReference>
<feature type="compositionally biased region" description="Polar residues" evidence="13">
    <location>
        <begin position="2935"/>
        <end position="2947"/>
    </location>
</feature>
<feature type="region of interest" description="Disordered" evidence="13">
    <location>
        <begin position="1733"/>
        <end position="1805"/>
    </location>
</feature>
<keyword evidence="9" id="KW-0539">Nucleus</keyword>
<dbReference type="InterPro" id="IPR043136">
    <property type="entry name" value="B30.2/SPRY_sf"/>
</dbReference>
<feature type="compositionally biased region" description="Polar residues" evidence="13">
    <location>
        <begin position="1420"/>
        <end position="1431"/>
    </location>
</feature>
<feature type="compositionally biased region" description="Basic and acidic residues" evidence="13">
    <location>
        <begin position="2729"/>
        <end position="2752"/>
    </location>
</feature>
<dbReference type="SMART" id="SM00060">
    <property type="entry name" value="FN3"/>
    <property type="match status" value="2"/>
</dbReference>
<sequence>MASRDGNRTTEGLLGSDGDEEAARELDTEEEESSEGEEEDTAESEEEPEARLSDQDEEGKTKQECIISDPSFSMVAVQREDSGITWETNSSRSSTPWASEESQTSGVCSLEGSTLNSPPGNVSFIVDEVKKARKRNHKSKHGSPSLRRKGSKKRNSLESQDLPAHKNDSPLISESQALTTEKEKSSAGIYDKTRKKKTTSNTPPITGAIYKEHKPLVLRPVYIGTVQYKIKMFNSVKEELIPLQFYGTLPKGYVIKEIHYRKGKDASISLEPDLDNRDSNVVLKRGKSVAQSIEDDKGKELAPPWRGALSKGSKSFTSLFSHEEQKKSYVDSPLNATPHTKYTDSSYARNNTAEQGQLRPQQSVPQQSEDEVETHETEPTSLPSATAFLETAKEELKPDSQDFESSEIDSSSSLAFTDEGKKRDTLSADHSVALGAEEDSLGTPGLVTSTEEVFAPGEEELISSDRAEPASEHWTPPHPSAQGEKKEHMPEPFISLTLQEPGKDEVGESLPTAATTELEDSDLAEEIIELDYPESPLVSEKPFPSRVSPEVEHKGEKPPLPLETTPVPDHVTWSEEEREENESISTDSAFASEYSVPQDLNHEQEKQDVEVVPPSTAEEVLLEEEREELEPYSPSLASVSERSLSPSTTEKIPECQSPLFSAVTSEILSGDEALESGPYTPDSTSASEYLLPSHATPDSLKKTIGSKSLLKPQGSSEPIVLSGEEKEDTSPYSPTVTSISEPYLSPPTTETTSASQSPLPAAPMSDHTALSDEHFIPDSKLTSKPTVPPKATQESQRKIMDDVPQLKQKGISKHRALSEEQNETLGPYSPDIASAPECTFLPHSPEMASECQASPPSASPTEDVALSGETIEAERFSPSSTSTSDFSAPPYATPEPQEEEITQRSPLHLKSASSPTNLSEQRQEDIGPFSPDSAFASEFSFSPYATQETGKRELECDSPVCLTSPSEQTILSDEDTEEMELFSPDSASQVSIPPYRIPDMEKNEIEPDSLLTARSASGYSYFSEAEEGEMGSIAATPVPEQISEPFSVMSEPEDSSLLPAVNKADQEEVKSDAQTISTSVSEYLILSHQQKTQASEPEDRVLPSLTSRLEKGEIKVSSSAATAPALSPEQSSMAKGETKLVSPASQFSVSPDSVHAKKEQEPKASLSVKVEEEQMTLPKVREEETVSNSQAAIAGGSQDQKLEPQSSNIPGSGMQYSSLLPDLVDEPKKDVKPSSAPTMTSELEERRLSKNEPEVAKPSSSPKETSISGPEIFSEVKTEVKHDSNISRELHSASAGTGKELEHSPPAPTISALPEERKKRAEPSLSTTTVPAKKLDVSLTKIAREDILTDSSLATPGEHAGLLARLGEDEVSGGLPPTAVIDEHSVRKEEKVTKSASLTETSLPKDSAWSESEKEIKLDSSPSRSSITEHSVLSKVEMEEIKPVMPVSKVSSSQHSDVSEESRVGEKQGLSFSASLSSERSVSSQKNLVSASEASRPEPSLSLHLSEETKFPSVQNVSPVPKPVIPKSKNEETIISSPKFENLVSEALEPALLTLGDGENKQAGEESSPVQDFLSGKQGLAVAELPREHDKLVHLSEPPSARSELPSGLSGPSGSIDIKAIQSLVTETGGSVLEKSRAELSYRGEGNEENRERLESGTKPSMIVSPDILVEQKKPERALHSAQAVTLPDVSSSHADQPELGAKQFLFMKENLPVEQSKSFILLEPADVKGATMKESFPFPKDDNRMLQKPDDLAGQHEGGRRESEQLAFSGSDALMTEQLQAAASDEDQTREIKTQALPHSAELQEPVSALNTSINDGFVLSTQTYFSEEVKLAQGPSRERNVAEERQIHSMMGKESLILEKVNGEFSKPSKAENQKEIKLLPENRPQKVVLGPSVEGVEPGTVKAEVVEPTMGQENEAHRSTSPLPGEKTFAESKMVQSKVVHNSNEVRKPAPEIPTRRKPTPSIQAPEEPQASEIPEVTQKLPEKPKAVEQSLPEEKGKKGISSFKSWMSSLFFGSSTSEDKVAEKDLETQPSPSVEKAVTMVEPEGTIPPDAGVSRKTADLSVPEVKLKMAEECRVKSTEGQDLKENSTSLSNTEALEQPKSNFEVYSEDYEKKEISDYSEKMGIKLATTEENLGIQPYAPMGEKSVMEEAKNVIPFPVPESKSHQKPASVPSSPWNVAGLKEEPSLDQKEKSHISFDVVDKMPQQPKEVSSDITNKYTKKQSEKPAEQIILSVQESKDSLANLGEDRFKKEMSKSTLKHSEEKKDSLETTPFVLTEKKDMVENPEVMVSFKYRENQGIGESQMIPDFRPTKLGESRVAVSLEHIYSKEHKERSDIIVASEEEREGKDRQAQIFSEERKQESQPYSLTIARSVPETPPVSLGHSLDETQPLSSIKTPPITEKPEGMLSEAHPEIRERMTVETQPYPLEESKVLVEKTKVFRPVVPHHDEIDNHSLPQEGNLVLEKSSKGKVMSSLKEETFIVSELSNDGSVAITNESIKGGPPSPDSEMTLDLPSNEAKKLETPPYLLSLGKPQPLVSGTSPEISTMKKQEVPWSELTPDRPTVHTMQTFKDHPSEIPKQSILVSRRHFETRGDAHINEPHSSATSNYAQFIMNTSAIIADEMTSTKEMSKEPEGTNAKEEEFTATSKPVGLSKDQKSAFSIISEGCEILNIHAPAFIPSVDQEESEQMQAELECLQEKAPFKTTFLHEESEEVVSHGTLKNNLNDSDRKGRKESEQKATHKTKEERATNPETGDLIFTQQIIPSEEDYFEKYTLIDYNISPDPEKQKAPWKLTIEEELSKRARKETSPESSQQSAPEHKYDLVKLDESFHGLEKDHKKLPHPEPQKSLVIGESADVTSSKGTNRDVDSRSPGMPLFDAEEGVLSRAQIFPTTVKAVNPELLGEPPALAFLYKDLYEEAIGQKKGEGKTANEGDSVNSETSLPSRHSDIDDGRGMYFEKYTLRDDILLDTSVTQKDQGQGLEAKPVVKDDSYQLIAAEEDIWGKPGVIWKKSLEEEPRAIYREKELVGHMEMRGEVATQRKVAIAEEVRVVTQKMSYAVPFEDTCQVSEGAEEPSTQGNEVGNASPEVNLNVPVQVSFPEEEEFASGATYIQETPPEGSRRLVPAEPSEERLRNSPVQDEYEFVESMNYEVVSQNILSGELHSESTSKNVLSQEKESFEPLKKHEFAREAEQSMSAEQKELGRERTEEDQLVSALVTEKAQKEPKRSQVEAYCYTCKSLISAMDKAFDTHKDHEVSTLDTAISAVKVQLAEFLENLQEKSLRIEAFVSEIESFFNTIEENCSKKEKRLEEQNEEMMKKVLAQYDEKAQSFEEVKKKKMEFLHDQMVHFLQSMDTAKDTLETIVREAEELDETVFLTSFEEINERLLSAMDRTASLENMPAAFSLFEHYDDSSARSDQMLKQVAVPQPPRLEPQELNSATSTTIAVYWSMNKEDVVDSFQVYCMEELQDDQEFNELVEEYRLTVKESYCIFEDLEPDRCYQVWVMAVNFTGCSLPSERAIFRTAPSTPVIHAEDCTVCWNTATIRWRPANPDATETYTLEYCRQHSPEGEGLRSFSGIKGLQLKVNLQPNDNYFFYVRAINAFGTSEQSEAALISTRGTRFLLLRETAHPALQISSNGTVISFTERRRLTEIPSVLGEELPACGQHYWETTVTDCPAYRLGICSSSAVQAGALGQGETSWYMHCSEPQRYTFFYSGILSDVQVTEHAARVGILLDYNNQRLVFINAESGQMLFIVRHRFNEGVHPAFALEKPGKCTLHLGREPPDSVRHK</sequence>
<feature type="compositionally biased region" description="Basic and acidic residues" evidence="13">
    <location>
        <begin position="2838"/>
        <end position="2848"/>
    </location>
</feature>
<feature type="domain" description="Fibronectin type-III" evidence="15">
    <location>
        <begin position="3529"/>
        <end position="3621"/>
    </location>
</feature>
<dbReference type="InterPro" id="IPR013320">
    <property type="entry name" value="ConA-like_dom_sf"/>
</dbReference>
<feature type="compositionally biased region" description="Basic and acidic residues" evidence="13">
    <location>
        <begin position="2633"/>
        <end position="2645"/>
    </location>
</feature>
<feature type="compositionally biased region" description="Polar residues" evidence="13">
    <location>
        <begin position="352"/>
        <end position="367"/>
    </location>
</feature>
<keyword evidence="7" id="KW-0703">Sarcoplasmic reticulum</keyword>
<evidence type="ECO:0000256" key="10">
    <source>
        <dbReference type="ARBA" id="ARBA00037833"/>
    </source>
</evidence>
<dbReference type="OrthoDB" id="9949315at2759"/>
<feature type="compositionally biased region" description="Acidic residues" evidence="13">
    <location>
        <begin position="517"/>
        <end position="532"/>
    </location>
</feature>
<evidence type="ECO:0000256" key="5">
    <source>
        <dbReference type="ARBA" id="ARBA00022553"/>
    </source>
</evidence>
<feature type="compositionally biased region" description="Polar residues" evidence="13">
    <location>
        <begin position="1394"/>
        <end position="1404"/>
    </location>
</feature>
<feature type="compositionally biased region" description="Polar residues" evidence="13">
    <location>
        <begin position="3077"/>
        <end position="3090"/>
    </location>
</feature>
<feature type="compositionally biased region" description="Basic and acidic residues" evidence="13">
    <location>
        <begin position="2021"/>
        <end position="2031"/>
    </location>
</feature>
<feature type="compositionally biased region" description="Polar residues" evidence="13">
    <location>
        <begin position="170"/>
        <end position="179"/>
    </location>
</feature>
<feature type="compositionally biased region" description="Basic and acidic residues" evidence="13">
    <location>
        <begin position="2077"/>
        <end position="2089"/>
    </location>
</feature>
<feature type="compositionally biased region" description="Basic and acidic residues" evidence="13">
    <location>
        <begin position="1274"/>
        <end position="1291"/>
    </location>
</feature>
<gene>
    <name evidence="17" type="primary">Cmya5</name>
</gene>
<dbReference type="InParanoid" id="A0A1S3F4V6"/>
<dbReference type="PROSITE" id="PS50853">
    <property type="entry name" value="FN3"/>
    <property type="match status" value="2"/>
</dbReference>
<evidence type="ECO:0000256" key="13">
    <source>
        <dbReference type="SAM" id="MobiDB-lite"/>
    </source>
</evidence>
<feature type="compositionally biased region" description="Polar residues" evidence="13">
    <location>
        <begin position="939"/>
        <end position="948"/>
    </location>
</feature>
<dbReference type="SUPFAM" id="SSF49265">
    <property type="entry name" value="Fibronectin type III"/>
    <property type="match status" value="1"/>
</dbReference>
<feature type="region of interest" description="Disordered" evidence="13">
    <location>
        <begin position="2633"/>
        <end position="2653"/>
    </location>
</feature>
<feature type="compositionally biased region" description="Low complexity" evidence="13">
    <location>
        <begin position="1117"/>
        <end position="1128"/>
    </location>
</feature>
<feature type="region of interest" description="Disordered" evidence="13">
    <location>
        <begin position="2077"/>
        <end position="2106"/>
    </location>
</feature>
<feature type="region of interest" description="Disordered" evidence="13">
    <location>
        <begin position="2716"/>
        <end position="2757"/>
    </location>
</feature>
<feature type="compositionally biased region" description="Low complexity" evidence="13">
    <location>
        <begin position="1443"/>
        <end position="1456"/>
    </location>
</feature>
<feature type="compositionally biased region" description="Polar residues" evidence="13">
    <location>
        <begin position="911"/>
        <end position="920"/>
    </location>
</feature>
<dbReference type="FunFam" id="2.60.120.920:FF:000038">
    <property type="entry name" value="cardiomyopathy-associated protein 5"/>
    <property type="match status" value="1"/>
</dbReference>
<evidence type="ECO:0000256" key="8">
    <source>
        <dbReference type="ARBA" id="ARBA00023054"/>
    </source>
</evidence>
<dbReference type="GO" id="GO:0031430">
    <property type="term" value="C:M band"/>
    <property type="evidence" value="ECO:0007669"/>
    <property type="project" value="UniProtKB-SubCell"/>
</dbReference>
<feature type="region of interest" description="Disordered" evidence="13">
    <location>
        <begin position="1936"/>
        <end position="2003"/>
    </location>
</feature>
<feature type="compositionally biased region" description="Basic and acidic residues" evidence="13">
    <location>
        <begin position="418"/>
        <end position="427"/>
    </location>
</feature>
<dbReference type="SUPFAM" id="SSF49899">
    <property type="entry name" value="Concanavalin A-like lectins/glucanases"/>
    <property type="match status" value="1"/>
</dbReference>
<feature type="region of interest" description="Disordered" evidence="13">
    <location>
        <begin position="352"/>
        <end position="657"/>
    </location>
</feature>
<keyword evidence="6" id="KW-0677">Repeat</keyword>
<feature type="compositionally biased region" description="Basic and acidic residues" evidence="13">
    <location>
        <begin position="2347"/>
        <end position="2364"/>
    </location>
</feature>
<dbReference type="CTD" id="202333"/>
<dbReference type="FunFam" id="2.60.40.10:FF:000985">
    <property type="entry name" value="Cardiomyopathy associated 5"/>
    <property type="match status" value="1"/>
</dbReference>
<feature type="region of interest" description="Disordered" evidence="13">
    <location>
        <begin position="1"/>
        <end position="207"/>
    </location>
</feature>
<feature type="region of interest" description="Disordered" evidence="13">
    <location>
        <begin position="1594"/>
        <end position="1613"/>
    </location>
</feature>
<feature type="region of interest" description="Disordered" evidence="13">
    <location>
        <begin position="1636"/>
        <end position="1665"/>
    </location>
</feature>
<feature type="compositionally biased region" description="Acidic residues" evidence="13">
    <location>
        <begin position="27"/>
        <end position="48"/>
    </location>
</feature>
<evidence type="ECO:0000259" key="15">
    <source>
        <dbReference type="PROSITE" id="PS50853"/>
    </source>
</evidence>
<feature type="region of interest" description="Disordered" evidence="13">
    <location>
        <begin position="3115"/>
        <end position="3140"/>
    </location>
</feature>
<accession>A0A1S3F4V6</accession>
<dbReference type="GO" id="GO:0048471">
    <property type="term" value="C:perinuclear region of cytoplasm"/>
    <property type="evidence" value="ECO:0007669"/>
    <property type="project" value="UniProtKB-SubCell"/>
</dbReference>
<feature type="region of interest" description="Disordered" evidence="13">
    <location>
        <begin position="2255"/>
        <end position="2275"/>
    </location>
</feature>
<feature type="region of interest" description="Disordered" evidence="13">
    <location>
        <begin position="2927"/>
        <end position="2953"/>
    </location>
</feature>
<feature type="compositionally biased region" description="Basic and acidic residues" evidence="13">
    <location>
        <begin position="1243"/>
        <end position="1255"/>
    </location>
</feature>
<dbReference type="FunFam" id="2.60.40.10:FF:001611">
    <property type="entry name" value="cardiomyopathy-associated protein 5"/>
    <property type="match status" value="1"/>
</dbReference>
<feature type="compositionally biased region" description="Low complexity" evidence="13">
    <location>
        <begin position="1471"/>
        <end position="1484"/>
    </location>
</feature>
<feature type="compositionally biased region" description="Polar residues" evidence="13">
    <location>
        <begin position="2211"/>
        <end position="2220"/>
    </location>
</feature>
<dbReference type="GO" id="GO:0016529">
    <property type="term" value="C:sarcoplasmic reticulum"/>
    <property type="evidence" value="ECO:0007669"/>
    <property type="project" value="UniProtKB-SubCell"/>
</dbReference>
<feature type="compositionally biased region" description="Polar residues" evidence="13">
    <location>
        <begin position="961"/>
        <end position="971"/>
    </location>
</feature>
<feature type="compositionally biased region" description="Polar residues" evidence="13">
    <location>
        <begin position="85"/>
        <end position="120"/>
    </location>
</feature>
<protein>
    <recommendedName>
        <fullName evidence="11">Cardiomyopathy-associated protein 5</fullName>
    </recommendedName>
    <alternativeName>
        <fullName evidence="12">Myospryn</fullName>
    </alternativeName>
</protein>